<feature type="transmembrane region" description="Helical" evidence="8">
    <location>
        <begin position="27"/>
        <end position="45"/>
    </location>
</feature>
<dbReference type="EMBL" id="JAZHXI010000002">
    <property type="protein sequence ID" value="KAL2074710.1"/>
    <property type="molecule type" value="Genomic_DNA"/>
</dbReference>
<evidence type="ECO:0000256" key="4">
    <source>
        <dbReference type="ARBA" id="ARBA00022741"/>
    </source>
</evidence>
<name>A0ABR4CXR2_9HELO</name>
<feature type="transmembrane region" description="Helical" evidence="8">
    <location>
        <begin position="876"/>
        <end position="900"/>
    </location>
</feature>
<dbReference type="InterPro" id="IPR003593">
    <property type="entry name" value="AAA+_ATPase"/>
</dbReference>
<evidence type="ECO:0000256" key="5">
    <source>
        <dbReference type="ARBA" id="ARBA00022840"/>
    </source>
</evidence>
<evidence type="ECO:0000256" key="6">
    <source>
        <dbReference type="ARBA" id="ARBA00022989"/>
    </source>
</evidence>
<organism evidence="11 12">
    <name type="scientific">Oculimacula yallundae</name>
    <dbReference type="NCBI Taxonomy" id="86028"/>
    <lineage>
        <taxon>Eukaryota</taxon>
        <taxon>Fungi</taxon>
        <taxon>Dikarya</taxon>
        <taxon>Ascomycota</taxon>
        <taxon>Pezizomycotina</taxon>
        <taxon>Leotiomycetes</taxon>
        <taxon>Helotiales</taxon>
        <taxon>Ploettnerulaceae</taxon>
        <taxon>Oculimacula</taxon>
    </lineage>
</organism>
<evidence type="ECO:0000256" key="1">
    <source>
        <dbReference type="ARBA" id="ARBA00004141"/>
    </source>
</evidence>
<feature type="transmembrane region" description="Helical" evidence="8">
    <location>
        <begin position="920"/>
        <end position="944"/>
    </location>
</feature>
<evidence type="ECO:0000256" key="8">
    <source>
        <dbReference type="SAM" id="Phobius"/>
    </source>
</evidence>
<dbReference type="Pfam" id="PF24357">
    <property type="entry name" value="TMD0_ABC"/>
    <property type="match status" value="1"/>
</dbReference>
<feature type="domain" description="ABC transporter" evidence="9">
    <location>
        <begin position="1196"/>
        <end position="1453"/>
    </location>
</feature>
<dbReference type="Proteomes" id="UP001595075">
    <property type="component" value="Unassembled WGS sequence"/>
</dbReference>
<dbReference type="InterPro" id="IPR011527">
    <property type="entry name" value="ABC1_TM_dom"/>
</dbReference>
<dbReference type="PROSITE" id="PS50893">
    <property type="entry name" value="ABC_TRANSPORTER_2"/>
    <property type="match status" value="2"/>
</dbReference>
<protein>
    <submittedName>
        <fullName evidence="11">Uncharacterized protein</fullName>
    </submittedName>
</protein>
<dbReference type="PROSITE" id="PS00211">
    <property type="entry name" value="ABC_TRANSPORTER_1"/>
    <property type="match status" value="2"/>
</dbReference>
<dbReference type="PANTHER" id="PTHR24223:SF345">
    <property type="entry name" value="ABC MULTIDRUG TRANSPORTER (EUROFUNG)"/>
    <property type="match status" value="1"/>
</dbReference>
<dbReference type="InterPro" id="IPR017871">
    <property type="entry name" value="ABC_transporter-like_CS"/>
</dbReference>
<dbReference type="Pfam" id="PF00664">
    <property type="entry name" value="ABC_membrane"/>
    <property type="match status" value="1"/>
</dbReference>
<dbReference type="Gene3D" id="3.40.50.300">
    <property type="entry name" value="P-loop containing nucleotide triphosphate hydrolases"/>
    <property type="match status" value="2"/>
</dbReference>
<feature type="domain" description="ABC transporter" evidence="9">
    <location>
        <begin position="594"/>
        <end position="822"/>
    </location>
</feature>
<dbReference type="InterPro" id="IPR050173">
    <property type="entry name" value="ABC_transporter_C-like"/>
</dbReference>
<dbReference type="Pfam" id="PF00005">
    <property type="entry name" value="ABC_tran"/>
    <property type="match status" value="2"/>
</dbReference>
<feature type="transmembrane region" description="Helical" evidence="8">
    <location>
        <begin position="402"/>
        <end position="424"/>
    </location>
</feature>
<feature type="domain" description="ABC transmembrane type-1" evidence="10">
    <location>
        <begin position="883"/>
        <end position="1159"/>
    </location>
</feature>
<feature type="transmembrane region" description="Helical" evidence="8">
    <location>
        <begin position="125"/>
        <end position="148"/>
    </location>
</feature>
<dbReference type="SMART" id="SM00382">
    <property type="entry name" value="AAA"/>
    <property type="match status" value="2"/>
</dbReference>
<dbReference type="InterPro" id="IPR027417">
    <property type="entry name" value="P-loop_NTPase"/>
</dbReference>
<keyword evidence="7 8" id="KW-0472">Membrane</keyword>
<evidence type="ECO:0000256" key="2">
    <source>
        <dbReference type="ARBA" id="ARBA00022448"/>
    </source>
</evidence>
<keyword evidence="3 8" id="KW-0812">Transmembrane</keyword>
<dbReference type="CDD" id="cd03250">
    <property type="entry name" value="ABCC_MRP_domain1"/>
    <property type="match status" value="1"/>
</dbReference>
<feature type="transmembrane region" description="Helical" evidence="8">
    <location>
        <begin position="66"/>
        <end position="85"/>
    </location>
</feature>
<keyword evidence="12" id="KW-1185">Reference proteome</keyword>
<sequence>MVFNTIDHGLLEMDQQRFDFSLRFEQLFFSIIPSALFIVTSLWRIHFQMRRAAIVNAPVFQYIKQGAIMSYITLELSLLILTAIVPLGPNSIFMASSTSRLVAGILMIILSTIDHCRSARPSIVLSSYLFLTIVFDVAQIRTLFLLSFSDLERRYSVIFTISVAFKVGILFLEAQSKSKWIVWDEKVHSPEETSNIFSLGVFFWLNRMFLRGYTEILTVDNLYPLDQSLRSTTLHDKFSRNMDYSKMKGDKYGLLKVLVRTLATHLLLPIPGRLAQLGFTFCQPFFIEKLLEYLSQPAASANAGYGLIGASILIYGGIAISTALCMYPHHRMRAMARSILVTEVFAKATKARMGVEDHNAALTLMSTDIERIKLGFRMIHNVWAGFIQVALAGWMLHSRLGLVFLVPIGLVTVCFAFLGVLISFTGDSQRSWMAGVQKRVGLTATVISCMKNLKISGLSSTVGDFVQNLRVEELAAGARFRKIAILAALFGFAPMLISPPLTLAFTGTTLDTTKVFTSLSFLMLLANPLSQIFQSVPEIVSGIACIGRIQAFLESESRDDFRQVLVAQQRVSNPTKANTHSVCEPITDHSILAVSIEEGNFGWEAEKFALQNVNIQIAKSSLTMVVGPVGSGKTTLCKAVLGEVPYSEGNVCLKEPFSRIGFCDQTPFLWKGTIKENIIGFSSFDVIRYAEIIEATSLSYDFALLPQGDDTNVGSDGISLSGGQKQRVSLARALYLQSDLFLLDDIFSGLDANTEGQVFRQVFGKEGLLNKWGSTVIMCTHSVQHLPAADHIIALEGGRVLEQGTLDTLLAQPGYVQSLGLKNTSDHSNVSTTSIHQVPLSDDPMPLLAIVNRDNDELRRVGDNTVYKHYFRSMGWLLAACCLFLSSLWGFFTNFPTIWLKFWTDDIATGNPIHSHAYYVGIYAVLQICAMVSLFFLGVCLFIVSVKRAGANLHEDILRTLLHAPLGFFSTTDTGTITNLFSQDLNLIDTELPDAVLNTLFCLSQAVGQAAVMLTSSAYLGISYPFLAAILYLIARFYLRTSKQLRLLDLETKSPLYTHFLDTFRGIVTLRAFGYVSDDMTKNAKLLDTSQRPAYLLVMIQEWLNVSLDLLVMVLAAVLTTLTVRLRSSSGFAGASLVTLMGFGENLSGIVIYYTRLETSIGAIARLKNFNETVKPEDREDENVVPLEHWPQGGAIELENVSASYNTNSPQDPMSDLALRDIHLKITPGEKIAICGRTGSGKSSLIALMLKLLDPLPGTQESILIDGMQLYRINRSKLRQHIIAVPQEAVFLPDATSFQTNLDPDDRSTSEECQSVLETVAMWEFVLDRGGLQAGMNPATLSAGQRQLLSLGRAVLRRRLRAKKLDLDSCSSEGGILLLDEINSSVDQETERVMLKTIRKEFESYTVIAVSHRLSLVMDFDRVIVMEKGEIVEAGNPSILASSVTSRFGSLVKAETGSR</sequence>
<dbReference type="InterPro" id="IPR036640">
    <property type="entry name" value="ABC1_TM_sf"/>
</dbReference>
<evidence type="ECO:0000256" key="7">
    <source>
        <dbReference type="ARBA" id="ARBA00023136"/>
    </source>
</evidence>
<feature type="transmembrane region" description="Helical" evidence="8">
    <location>
        <begin position="91"/>
        <end position="113"/>
    </location>
</feature>
<dbReference type="PANTHER" id="PTHR24223">
    <property type="entry name" value="ATP-BINDING CASSETTE SUB-FAMILY C"/>
    <property type="match status" value="1"/>
</dbReference>
<keyword evidence="4" id="KW-0547">Nucleotide-binding</keyword>
<gene>
    <name evidence="11" type="ORF">VTL71DRAFT_8489</name>
</gene>
<feature type="transmembrane region" description="Helical" evidence="8">
    <location>
        <begin position="1103"/>
        <end position="1124"/>
    </location>
</feature>
<dbReference type="Gene3D" id="1.20.1560.10">
    <property type="entry name" value="ABC transporter type 1, transmembrane domain"/>
    <property type="match status" value="2"/>
</dbReference>
<comment type="subcellular location">
    <subcellularLocation>
        <location evidence="1">Membrane</location>
        <topology evidence="1">Multi-pass membrane protein</topology>
    </subcellularLocation>
</comment>
<dbReference type="InterPro" id="IPR003439">
    <property type="entry name" value="ABC_transporter-like_ATP-bd"/>
</dbReference>
<accession>A0ABR4CXR2</accession>
<dbReference type="CDD" id="cd18580">
    <property type="entry name" value="ABC_6TM_ABCC_D2"/>
    <property type="match status" value="1"/>
</dbReference>
<feature type="transmembrane region" description="Helical" evidence="8">
    <location>
        <begin position="1131"/>
        <end position="1154"/>
    </location>
</feature>
<feature type="transmembrane region" description="Helical" evidence="8">
    <location>
        <begin position="252"/>
        <end position="270"/>
    </location>
</feature>
<dbReference type="PROSITE" id="PS50929">
    <property type="entry name" value="ABC_TM1F"/>
    <property type="match status" value="2"/>
</dbReference>
<keyword evidence="2" id="KW-0813">Transport</keyword>
<dbReference type="InterPro" id="IPR044726">
    <property type="entry name" value="ABCC_6TM_D2"/>
</dbReference>
<feature type="transmembrane region" description="Helical" evidence="8">
    <location>
        <begin position="1018"/>
        <end position="1039"/>
    </location>
</feature>
<proteinExistence type="predicted"/>
<dbReference type="SUPFAM" id="SSF90123">
    <property type="entry name" value="ABC transporter transmembrane region"/>
    <property type="match status" value="2"/>
</dbReference>
<comment type="caution">
    <text evidence="11">The sequence shown here is derived from an EMBL/GenBank/DDBJ whole genome shotgun (WGS) entry which is preliminary data.</text>
</comment>
<evidence type="ECO:0000259" key="10">
    <source>
        <dbReference type="PROSITE" id="PS50929"/>
    </source>
</evidence>
<dbReference type="InterPro" id="IPR056227">
    <property type="entry name" value="TMD0_ABC"/>
</dbReference>
<keyword evidence="5" id="KW-0067">ATP-binding</keyword>
<keyword evidence="6 8" id="KW-1133">Transmembrane helix</keyword>
<evidence type="ECO:0000256" key="3">
    <source>
        <dbReference type="ARBA" id="ARBA00022692"/>
    </source>
</evidence>
<evidence type="ECO:0000313" key="12">
    <source>
        <dbReference type="Proteomes" id="UP001595075"/>
    </source>
</evidence>
<reference evidence="11 12" key="1">
    <citation type="journal article" date="2024" name="Commun. Biol.">
        <title>Comparative genomic analysis of thermophilic fungi reveals convergent evolutionary adaptations and gene losses.</title>
        <authorList>
            <person name="Steindorff A.S."/>
            <person name="Aguilar-Pontes M.V."/>
            <person name="Robinson A.J."/>
            <person name="Andreopoulos B."/>
            <person name="LaButti K."/>
            <person name="Kuo A."/>
            <person name="Mondo S."/>
            <person name="Riley R."/>
            <person name="Otillar R."/>
            <person name="Haridas S."/>
            <person name="Lipzen A."/>
            <person name="Grimwood J."/>
            <person name="Schmutz J."/>
            <person name="Clum A."/>
            <person name="Reid I.D."/>
            <person name="Moisan M.C."/>
            <person name="Butler G."/>
            <person name="Nguyen T.T.M."/>
            <person name="Dewar K."/>
            <person name="Conant G."/>
            <person name="Drula E."/>
            <person name="Henrissat B."/>
            <person name="Hansel C."/>
            <person name="Singer S."/>
            <person name="Hutchinson M.I."/>
            <person name="de Vries R.P."/>
            <person name="Natvig D.O."/>
            <person name="Powell A.J."/>
            <person name="Tsang A."/>
            <person name="Grigoriev I.V."/>
        </authorList>
    </citation>
    <scope>NUCLEOTIDE SEQUENCE [LARGE SCALE GENOMIC DNA]</scope>
    <source>
        <strain evidence="11 12">CBS 494.80</strain>
    </source>
</reference>
<feature type="domain" description="ABC transmembrane type-1" evidence="10">
    <location>
        <begin position="274"/>
        <end position="541"/>
    </location>
</feature>
<evidence type="ECO:0000313" key="11">
    <source>
        <dbReference type="EMBL" id="KAL2074710.1"/>
    </source>
</evidence>
<evidence type="ECO:0000259" key="9">
    <source>
        <dbReference type="PROSITE" id="PS50893"/>
    </source>
</evidence>
<feature type="transmembrane region" description="Helical" evidence="8">
    <location>
        <begin position="303"/>
        <end position="327"/>
    </location>
</feature>
<feature type="transmembrane region" description="Helical" evidence="8">
    <location>
        <begin position="154"/>
        <end position="172"/>
    </location>
</feature>
<dbReference type="SUPFAM" id="SSF52540">
    <property type="entry name" value="P-loop containing nucleoside triphosphate hydrolases"/>
    <property type="match status" value="2"/>
</dbReference>
<feature type="transmembrane region" description="Helical" evidence="8">
    <location>
        <begin position="483"/>
        <end position="503"/>
    </location>
</feature>